<evidence type="ECO:0000313" key="3">
    <source>
        <dbReference type="Proteomes" id="UP000663981"/>
    </source>
</evidence>
<proteinExistence type="predicted"/>
<keyword evidence="1" id="KW-0175">Coiled coil</keyword>
<feature type="coiled-coil region" evidence="1">
    <location>
        <begin position="81"/>
        <end position="166"/>
    </location>
</feature>
<organism evidence="2 3">
    <name type="scientific">Metabacillus bambusae</name>
    <dbReference type="NCBI Taxonomy" id="2795218"/>
    <lineage>
        <taxon>Bacteria</taxon>
        <taxon>Bacillati</taxon>
        <taxon>Bacillota</taxon>
        <taxon>Bacilli</taxon>
        <taxon>Bacillales</taxon>
        <taxon>Bacillaceae</taxon>
        <taxon>Metabacillus</taxon>
    </lineage>
</organism>
<dbReference type="RefSeq" id="WP_207977350.1">
    <property type="nucleotide sequence ID" value="NZ_JAGDEL010000005.1"/>
</dbReference>
<sequence>MSNEKANEFYKDLKKLAQGGESLLNEFIQKWLNQEELTRLVGKNSNMTGEIVKRLHKYQDLVTTALKIPTKDDIANIAKLVLQSEDKLDLIEEKFQKLQNSLGNNCAEKAQVLADTLDKLNEKVECLSHRLREIEPEKERQTKKLKSSKEEKLAFLKEQLQIKLNESTTKMVGNVLNQEAPITALKRRLKNRG</sequence>
<gene>
    <name evidence="2" type="ORF">I7822_09555</name>
</gene>
<dbReference type="EMBL" id="JAGDEL010000005">
    <property type="protein sequence ID" value="MBO1511916.1"/>
    <property type="molecule type" value="Genomic_DNA"/>
</dbReference>
<name>A0ABS3N1G2_9BACI</name>
<evidence type="ECO:0000313" key="2">
    <source>
        <dbReference type="EMBL" id="MBO1511916.1"/>
    </source>
</evidence>
<reference evidence="2 3" key="1">
    <citation type="submission" date="2021-03" db="EMBL/GenBank/DDBJ databases">
        <title>Whole genome sequence of Metabacillus bambusae BG109.</title>
        <authorList>
            <person name="Jeong J.W."/>
        </authorList>
    </citation>
    <scope>NUCLEOTIDE SEQUENCE [LARGE SCALE GENOMIC DNA]</scope>
    <source>
        <strain evidence="2 3">BG109</strain>
    </source>
</reference>
<protein>
    <submittedName>
        <fullName evidence="2">Uncharacterized protein</fullName>
    </submittedName>
</protein>
<keyword evidence="3" id="KW-1185">Reference proteome</keyword>
<comment type="caution">
    <text evidence="2">The sequence shown here is derived from an EMBL/GenBank/DDBJ whole genome shotgun (WGS) entry which is preliminary data.</text>
</comment>
<evidence type="ECO:0000256" key="1">
    <source>
        <dbReference type="SAM" id="Coils"/>
    </source>
</evidence>
<dbReference type="Proteomes" id="UP000663981">
    <property type="component" value="Unassembled WGS sequence"/>
</dbReference>
<accession>A0ABS3N1G2</accession>